<keyword evidence="9" id="KW-1185">Reference proteome</keyword>
<dbReference type="Proteomes" id="UP000799421">
    <property type="component" value="Unassembled WGS sequence"/>
</dbReference>
<feature type="transmembrane region" description="Helical" evidence="7">
    <location>
        <begin position="516"/>
        <end position="537"/>
    </location>
</feature>
<proteinExistence type="predicted"/>
<evidence type="ECO:0000256" key="3">
    <source>
        <dbReference type="ARBA" id="ARBA00022692"/>
    </source>
</evidence>
<accession>A0A6A7BSH6</accession>
<feature type="transmembrane region" description="Helical" evidence="7">
    <location>
        <begin position="61"/>
        <end position="79"/>
    </location>
</feature>
<feature type="transmembrane region" description="Helical" evidence="7">
    <location>
        <begin position="481"/>
        <end position="504"/>
    </location>
</feature>
<evidence type="ECO:0000313" key="9">
    <source>
        <dbReference type="Proteomes" id="UP000799421"/>
    </source>
</evidence>
<evidence type="ECO:0000313" key="8">
    <source>
        <dbReference type="EMBL" id="KAF2858191.1"/>
    </source>
</evidence>
<protein>
    <recommendedName>
        <fullName evidence="10">MFS general substrate transporter</fullName>
    </recommendedName>
</protein>
<evidence type="ECO:0008006" key="10">
    <source>
        <dbReference type="Google" id="ProtNLM"/>
    </source>
</evidence>
<keyword evidence="2" id="KW-0813">Transport</keyword>
<evidence type="ECO:0000256" key="4">
    <source>
        <dbReference type="ARBA" id="ARBA00022989"/>
    </source>
</evidence>
<feature type="region of interest" description="Disordered" evidence="6">
    <location>
        <begin position="1"/>
        <end position="48"/>
    </location>
</feature>
<comment type="subcellular location">
    <subcellularLocation>
        <location evidence="1">Membrane</location>
        <topology evidence="1">Multi-pass membrane protein</topology>
    </subcellularLocation>
</comment>
<dbReference type="PANTHER" id="PTHR19432:SF35">
    <property type="entry name" value="SOLUTE CARRIER FAMILY 45 MEMBER 3 ISOFORM X1"/>
    <property type="match status" value="1"/>
</dbReference>
<dbReference type="PANTHER" id="PTHR19432">
    <property type="entry name" value="SUGAR TRANSPORTER"/>
    <property type="match status" value="1"/>
</dbReference>
<evidence type="ECO:0000256" key="2">
    <source>
        <dbReference type="ARBA" id="ARBA00022448"/>
    </source>
</evidence>
<dbReference type="AlphaFoldDB" id="A0A6A7BSH6"/>
<evidence type="ECO:0000256" key="1">
    <source>
        <dbReference type="ARBA" id="ARBA00004141"/>
    </source>
</evidence>
<feature type="transmembrane region" description="Helical" evidence="7">
    <location>
        <begin position="301"/>
        <end position="320"/>
    </location>
</feature>
<dbReference type="GO" id="GO:0005886">
    <property type="term" value="C:plasma membrane"/>
    <property type="evidence" value="ECO:0007669"/>
    <property type="project" value="TreeGrafter"/>
</dbReference>
<feature type="transmembrane region" description="Helical" evidence="7">
    <location>
        <begin position="206"/>
        <end position="224"/>
    </location>
</feature>
<sequence>MEDPRSSHTPTPTPPLPFSAPTPPPEPSTNHSQLEPSEAHDRGNEQSPLLGECREESKSSIYLFLLTVSMGGLQLAWSVELSNGSPYLLGLALVWIAGPLSGTLVQPYVGLKSDQFRSRFGRRRPFMVGGALATTLSFLVLAWAREIVSCVLSIFGMAPDSHVAAKTAIILAVTMIYILDFSINVVQAAIRAFIVDNAPQHQQDSANAWASRLSGVGNIVGYLFGYTNLPKYLWFFGNTQFKVLSIIACVALFLTLSVSCLSIQEADSRRGDIIRESGSVSGFFKDLIRSVRKLPPQVRKVCLVQLAAWIGWFPFLFYITTYVGEIYVDPIFKKNPHLPSEDIDRTWEHATRIGTFSLLIFSLTTFAASVFLPLMVAQQTSPEQKLVKSKLGRVFSLEIPWLTLRRTWMLSHILFFILTWLTFAVSSVPGATVLVAFIGIPWAVTNWAPFALIAAEISREPNGGEAGPGNSPSQTGVVLGIHNVAIAAPQVIATLVSSAIFKALQKPRGSPGDDSVAWVLRFGGLAALVAALLTTQVEKS</sequence>
<feature type="transmembrane region" description="Helical" evidence="7">
    <location>
        <begin position="164"/>
        <end position="186"/>
    </location>
</feature>
<organism evidence="8 9">
    <name type="scientific">Piedraia hortae CBS 480.64</name>
    <dbReference type="NCBI Taxonomy" id="1314780"/>
    <lineage>
        <taxon>Eukaryota</taxon>
        <taxon>Fungi</taxon>
        <taxon>Dikarya</taxon>
        <taxon>Ascomycota</taxon>
        <taxon>Pezizomycotina</taxon>
        <taxon>Dothideomycetes</taxon>
        <taxon>Dothideomycetidae</taxon>
        <taxon>Capnodiales</taxon>
        <taxon>Piedraiaceae</taxon>
        <taxon>Piedraia</taxon>
    </lineage>
</organism>
<evidence type="ECO:0000256" key="5">
    <source>
        <dbReference type="ARBA" id="ARBA00023136"/>
    </source>
</evidence>
<keyword evidence="3 7" id="KW-0812">Transmembrane</keyword>
<evidence type="ECO:0000256" key="7">
    <source>
        <dbReference type="SAM" id="Phobius"/>
    </source>
</evidence>
<dbReference type="OrthoDB" id="28755at2759"/>
<feature type="transmembrane region" description="Helical" evidence="7">
    <location>
        <begin position="244"/>
        <end position="263"/>
    </location>
</feature>
<dbReference type="InterPro" id="IPR036259">
    <property type="entry name" value="MFS_trans_sf"/>
</dbReference>
<feature type="transmembrane region" description="Helical" evidence="7">
    <location>
        <begin position="353"/>
        <end position="376"/>
    </location>
</feature>
<dbReference type="Gene3D" id="1.20.1250.20">
    <property type="entry name" value="MFS general substrate transporter like domains"/>
    <property type="match status" value="1"/>
</dbReference>
<feature type="compositionally biased region" description="Pro residues" evidence="6">
    <location>
        <begin position="11"/>
        <end position="27"/>
    </location>
</feature>
<dbReference type="SUPFAM" id="SSF103473">
    <property type="entry name" value="MFS general substrate transporter"/>
    <property type="match status" value="1"/>
</dbReference>
<dbReference type="EMBL" id="MU006016">
    <property type="protein sequence ID" value="KAF2858191.1"/>
    <property type="molecule type" value="Genomic_DNA"/>
</dbReference>
<keyword evidence="4 7" id="KW-1133">Transmembrane helix</keyword>
<feature type="transmembrane region" description="Helical" evidence="7">
    <location>
        <begin position="413"/>
        <end position="440"/>
    </location>
</feature>
<gene>
    <name evidence="8" type="ORF">K470DRAFT_283440</name>
</gene>
<reference evidence="8" key="1">
    <citation type="journal article" date="2020" name="Stud. Mycol.">
        <title>101 Dothideomycetes genomes: a test case for predicting lifestyles and emergence of pathogens.</title>
        <authorList>
            <person name="Haridas S."/>
            <person name="Albert R."/>
            <person name="Binder M."/>
            <person name="Bloem J."/>
            <person name="Labutti K."/>
            <person name="Salamov A."/>
            <person name="Andreopoulos B."/>
            <person name="Baker S."/>
            <person name="Barry K."/>
            <person name="Bills G."/>
            <person name="Bluhm B."/>
            <person name="Cannon C."/>
            <person name="Castanera R."/>
            <person name="Culley D."/>
            <person name="Daum C."/>
            <person name="Ezra D."/>
            <person name="Gonzalez J."/>
            <person name="Henrissat B."/>
            <person name="Kuo A."/>
            <person name="Liang C."/>
            <person name="Lipzen A."/>
            <person name="Lutzoni F."/>
            <person name="Magnuson J."/>
            <person name="Mondo S."/>
            <person name="Nolan M."/>
            <person name="Ohm R."/>
            <person name="Pangilinan J."/>
            <person name="Park H.-J."/>
            <person name="Ramirez L."/>
            <person name="Alfaro M."/>
            <person name="Sun H."/>
            <person name="Tritt A."/>
            <person name="Yoshinaga Y."/>
            <person name="Zwiers L.-H."/>
            <person name="Turgeon B."/>
            <person name="Goodwin S."/>
            <person name="Spatafora J."/>
            <person name="Crous P."/>
            <person name="Grigoriev I."/>
        </authorList>
    </citation>
    <scope>NUCLEOTIDE SEQUENCE</scope>
    <source>
        <strain evidence="8">CBS 480.64</strain>
    </source>
</reference>
<evidence type="ECO:0000256" key="6">
    <source>
        <dbReference type="SAM" id="MobiDB-lite"/>
    </source>
</evidence>
<keyword evidence="5 7" id="KW-0472">Membrane</keyword>
<feature type="transmembrane region" description="Helical" evidence="7">
    <location>
        <begin position="85"/>
        <end position="105"/>
    </location>
</feature>
<name>A0A6A7BSH6_9PEZI</name>
<feature type="transmembrane region" description="Helical" evidence="7">
    <location>
        <begin position="126"/>
        <end position="144"/>
    </location>
</feature>
<dbReference type="GO" id="GO:0008506">
    <property type="term" value="F:sucrose:proton symporter activity"/>
    <property type="evidence" value="ECO:0007669"/>
    <property type="project" value="TreeGrafter"/>
</dbReference>